<dbReference type="AlphaFoldDB" id="A0AAN9KM44"/>
<gene>
    <name evidence="3" type="ORF">RJT34_03393</name>
    <name evidence="4" type="ORF">RJT34_03394</name>
</gene>
<dbReference type="EMBL" id="JAYKXN010000001">
    <property type="protein sequence ID" value="KAK7318688.1"/>
    <property type="molecule type" value="Genomic_DNA"/>
</dbReference>
<evidence type="ECO:0000256" key="1">
    <source>
        <dbReference type="SAM" id="MobiDB-lite"/>
    </source>
</evidence>
<evidence type="ECO:0000313" key="3">
    <source>
        <dbReference type="EMBL" id="KAK7318688.1"/>
    </source>
</evidence>
<evidence type="ECO:0008006" key="6">
    <source>
        <dbReference type="Google" id="ProtNLM"/>
    </source>
</evidence>
<comment type="caution">
    <text evidence="3">The sequence shown here is derived from an EMBL/GenBank/DDBJ whole genome shotgun (WGS) entry which is preliminary data.</text>
</comment>
<feature type="signal peptide" evidence="2">
    <location>
        <begin position="1"/>
        <end position="23"/>
    </location>
</feature>
<feature type="region of interest" description="Disordered" evidence="1">
    <location>
        <begin position="28"/>
        <end position="79"/>
    </location>
</feature>
<evidence type="ECO:0000313" key="4">
    <source>
        <dbReference type="EMBL" id="KAK7318689.1"/>
    </source>
</evidence>
<dbReference type="Proteomes" id="UP001359559">
    <property type="component" value="Unassembled WGS sequence"/>
</dbReference>
<reference evidence="3 5" key="1">
    <citation type="submission" date="2024-01" db="EMBL/GenBank/DDBJ databases">
        <title>The genomes of 5 underutilized Papilionoideae crops provide insights into root nodulation and disease resistance.</title>
        <authorList>
            <person name="Yuan L."/>
        </authorList>
    </citation>
    <scope>NUCLEOTIDE SEQUENCE [LARGE SCALE GENOMIC DNA]</scope>
    <source>
        <strain evidence="3">LY-2023</strain>
        <tissue evidence="3">Leaf</tissue>
    </source>
</reference>
<organism evidence="3 5">
    <name type="scientific">Clitoria ternatea</name>
    <name type="common">Butterfly pea</name>
    <dbReference type="NCBI Taxonomy" id="43366"/>
    <lineage>
        <taxon>Eukaryota</taxon>
        <taxon>Viridiplantae</taxon>
        <taxon>Streptophyta</taxon>
        <taxon>Embryophyta</taxon>
        <taxon>Tracheophyta</taxon>
        <taxon>Spermatophyta</taxon>
        <taxon>Magnoliopsida</taxon>
        <taxon>eudicotyledons</taxon>
        <taxon>Gunneridae</taxon>
        <taxon>Pentapetalae</taxon>
        <taxon>rosids</taxon>
        <taxon>fabids</taxon>
        <taxon>Fabales</taxon>
        <taxon>Fabaceae</taxon>
        <taxon>Papilionoideae</taxon>
        <taxon>50 kb inversion clade</taxon>
        <taxon>NPAAA clade</taxon>
        <taxon>indigoferoid/millettioid clade</taxon>
        <taxon>Phaseoleae</taxon>
        <taxon>Clitoria</taxon>
    </lineage>
</organism>
<evidence type="ECO:0000313" key="5">
    <source>
        <dbReference type="Proteomes" id="UP001359559"/>
    </source>
</evidence>
<keyword evidence="2" id="KW-0732">Signal</keyword>
<protein>
    <recommendedName>
        <fullName evidence="6">Anther-specific protein BCP1</fullName>
    </recommendedName>
</protein>
<proteinExistence type="predicted"/>
<dbReference type="EMBL" id="JAYKXN010000001">
    <property type="protein sequence ID" value="KAK7318689.1"/>
    <property type="molecule type" value="Genomic_DNA"/>
</dbReference>
<sequence>MARTCRVVILGLVMFVLIAMAYANEAADAPSNTDDYDDDGDDEDFNLGHLKTGGGALSPNSVVPGPLGGPVPPGAFDTPPASAAASTSLNHLAGAAAITLAGFFYF</sequence>
<keyword evidence="5" id="KW-1185">Reference proteome</keyword>
<name>A0AAN9KM44_CLITE</name>
<accession>A0AAN9KM44</accession>
<evidence type="ECO:0000256" key="2">
    <source>
        <dbReference type="SAM" id="SignalP"/>
    </source>
</evidence>
<feature type="chain" id="PRO_5044711263" description="Anther-specific protein BCP1" evidence="2">
    <location>
        <begin position="24"/>
        <end position="106"/>
    </location>
</feature>
<feature type="compositionally biased region" description="Acidic residues" evidence="1">
    <location>
        <begin position="34"/>
        <end position="45"/>
    </location>
</feature>